<dbReference type="RefSeq" id="WP_157490603.1">
    <property type="nucleotide sequence ID" value="NZ_JMTM01000060.1"/>
</dbReference>
<evidence type="ECO:0000313" key="1">
    <source>
        <dbReference type="EMBL" id="OAZ03520.1"/>
    </source>
</evidence>
<organism evidence="1 2">
    <name type="scientific">Flavobacterium succinicans</name>
    <dbReference type="NCBI Taxonomy" id="29536"/>
    <lineage>
        <taxon>Bacteria</taxon>
        <taxon>Pseudomonadati</taxon>
        <taxon>Bacteroidota</taxon>
        <taxon>Flavobacteriia</taxon>
        <taxon>Flavobacteriales</taxon>
        <taxon>Flavobacteriaceae</taxon>
        <taxon>Flavobacterium</taxon>
    </lineage>
</organism>
<dbReference type="EMBL" id="JMTM01000060">
    <property type="protein sequence ID" value="OAZ03520.1"/>
    <property type="molecule type" value="Genomic_DNA"/>
</dbReference>
<protein>
    <submittedName>
        <fullName evidence="1">Uncharacterized protein</fullName>
    </submittedName>
</protein>
<dbReference type="OrthoDB" id="1342881at2"/>
<accession>A0A199XPE5</accession>
<proteinExistence type="predicted"/>
<evidence type="ECO:0000313" key="2">
    <source>
        <dbReference type="Proteomes" id="UP000093807"/>
    </source>
</evidence>
<keyword evidence="2" id="KW-1185">Reference proteome</keyword>
<sequence>MMKRLASVFLIASLFYNVIGYYLLFHQKEEHQWVSSMQEKATSEYQVLEVNASIYSFVQDTDFEYVNQNIEINNTYYHVFKKRIKNNILYLYYLPNTHQDKISSELTNLVNQQLFDDSPSKESPAKKLLKTFISDYVVTKPIVINVPTYHPFETDSHQQTQNARPLCGYFNTPFSPPDLV</sequence>
<name>A0A199XPE5_9FLAO</name>
<gene>
    <name evidence="1" type="ORF">FLB_23090</name>
</gene>
<dbReference type="AlphaFoldDB" id="A0A199XPE5"/>
<reference evidence="1 2" key="1">
    <citation type="submission" date="2016-06" db="EMBL/GenBank/DDBJ databases">
        <title>Draft genome sequence of Flavobacterium succinicans strain DD5b.</title>
        <authorList>
            <person name="Poehlein A."/>
            <person name="Daniel R."/>
            <person name="Simeonova D.D."/>
        </authorList>
    </citation>
    <scope>NUCLEOTIDE SEQUENCE [LARGE SCALE GENOMIC DNA]</scope>
    <source>
        <strain evidence="1 2">DD5b</strain>
    </source>
</reference>
<comment type="caution">
    <text evidence="1">The sequence shown here is derived from an EMBL/GenBank/DDBJ whole genome shotgun (WGS) entry which is preliminary data.</text>
</comment>
<dbReference type="Proteomes" id="UP000093807">
    <property type="component" value="Unassembled WGS sequence"/>
</dbReference>
<dbReference type="PATRIC" id="fig|29536.5.peg.2408"/>